<evidence type="ECO:0000313" key="3">
    <source>
        <dbReference type="Proteomes" id="UP000451233"/>
    </source>
</evidence>
<proteinExistence type="predicted"/>
<keyword evidence="1" id="KW-1133">Transmembrane helix</keyword>
<accession>A0A7K1Y3I3</accession>
<evidence type="ECO:0000256" key="1">
    <source>
        <dbReference type="SAM" id="Phobius"/>
    </source>
</evidence>
<protein>
    <submittedName>
        <fullName evidence="2">Uncharacterized protein</fullName>
    </submittedName>
</protein>
<gene>
    <name evidence="2" type="ORF">GS398_21310</name>
</gene>
<sequence>MKNKLGEKAAEDLITFVRTEVSGEFNKRKETLATKTDITELKQNSHDLEIRLTRSIYIMGLVQFLAIIDAVLAIINFKN</sequence>
<name>A0A7K1Y3I3_9SPHI</name>
<organism evidence="2 3">
    <name type="scientific">Hufsiella ginkgonis</name>
    <dbReference type="NCBI Taxonomy" id="2695274"/>
    <lineage>
        <taxon>Bacteria</taxon>
        <taxon>Pseudomonadati</taxon>
        <taxon>Bacteroidota</taxon>
        <taxon>Sphingobacteriia</taxon>
        <taxon>Sphingobacteriales</taxon>
        <taxon>Sphingobacteriaceae</taxon>
        <taxon>Hufsiella</taxon>
    </lineage>
</organism>
<reference evidence="2 3" key="1">
    <citation type="submission" date="2019-11" db="EMBL/GenBank/DDBJ databases">
        <title>Pedobacter sp. HMF7056 Genome sequencing and assembly.</title>
        <authorList>
            <person name="Kang H."/>
            <person name="Kim H."/>
            <person name="Joh K."/>
        </authorList>
    </citation>
    <scope>NUCLEOTIDE SEQUENCE [LARGE SCALE GENOMIC DNA]</scope>
    <source>
        <strain evidence="2 3">HMF7056</strain>
    </source>
</reference>
<dbReference type="EMBL" id="WVHS01000006">
    <property type="protein sequence ID" value="MXV17853.1"/>
    <property type="molecule type" value="Genomic_DNA"/>
</dbReference>
<dbReference type="Proteomes" id="UP000451233">
    <property type="component" value="Unassembled WGS sequence"/>
</dbReference>
<feature type="transmembrane region" description="Helical" evidence="1">
    <location>
        <begin position="56"/>
        <end position="77"/>
    </location>
</feature>
<dbReference type="RefSeq" id="WP_160908859.1">
    <property type="nucleotide sequence ID" value="NZ_WVHS01000006.1"/>
</dbReference>
<comment type="caution">
    <text evidence="2">The sequence shown here is derived from an EMBL/GenBank/DDBJ whole genome shotgun (WGS) entry which is preliminary data.</text>
</comment>
<keyword evidence="1" id="KW-0812">Transmembrane</keyword>
<evidence type="ECO:0000313" key="2">
    <source>
        <dbReference type="EMBL" id="MXV17853.1"/>
    </source>
</evidence>
<keyword evidence="3" id="KW-1185">Reference proteome</keyword>
<keyword evidence="1" id="KW-0472">Membrane</keyword>
<dbReference type="AlphaFoldDB" id="A0A7K1Y3I3"/>